<organism evidence="1 2">
    <name type="scientific">Haematococcus lacustris</name>
    <name type="common">Green alga</name>
    <name type="synonym">Haematococcus pluvialis</name>
    <dbReference type="NCBI Taxonomy" id="44745"/>
    <lineage>
        <taxon>Eukaryota</taxon>
        <taxon>Viridiplantae</taxon>
        <taxon>Chlorophyta</taxon>
        <taxon>core chlorophytes</taxon>
        <taxon>Chlorophyceae</taxon>
        <taxon>CS clade</taxon>
        <taxon>Chlamydomonadales</taxon>
        <taxon>Haematococcaceae</taxon>
        <taxon>Haematococcus</taxon>
    </lineage>
</organism>
<proteinExistence type="predicted"/>
<dbReference type="Proteomes" id="UP000485058">
    <property type="component" value="Unassembled WGS sequence"/>
</dbReference>
<sequence length="113" mass="11841">MAAKSGWMASNCCWEVPGGRQIISWLWAALAHAQHTAGCVEVQSGVLVVKLCGQQQPGLPALGQAARQRLSACGPALPCGQRARPAGSCLACRHSSLQQCLQPPWAAGLKLAR</sequence>
<keyword evidence="2" id="KW-1185">Reference proteome</keyword>
<protein>
    <submittedName>
        <fullName evidence="1">Uncharacterized protein</fullName>
    </submittedName>
</protein>
<comment type="caution">
    <text evidence="1">The sequence shown here is derived from an EMBL/GenBank/DDBJ whole genome shotgun (WGS) entry which is preliminary data.</text>
</comment>
<name>A0A699ZAB6_HAELA</name>
<evidence type="ECO:0000313" key="1">
    <source>
        <dbReference type="EMBL" id="GFH18595.1"/>
    </source>
</evidence>
<evidence type="ECO:0000313" key="2">
    <source>
        <dbReference type="Proteomes" id="UP000485058"/>
    </source>
</evidence>
<feature type="non-terminal residue" evidence="1">
    <location>
        <position position="1"/>
    </location>
</feature>
<dbReference type="AlphaFoldDB" id="A0A699ZAB6"/>
<dbReference type="EMBL" id="BLLF01001325">
    <property type="protein sequence ID" value="GFH18595.1"/>
    <property type="molecule type" value="Genomic_DNA"/>
</dbReference>
<accession>A0A699ZAB6</accession>
<gene>
    <name evidence="1" type="ORF">HaLaN_15425</name>
</gene>
<reference evidence="1 2" key="1">
    <citation type="submission" date="2020-02" db="EMBL/GenBank/DDBJ databases">
        <title>Draft genome sequence of Haematococcus lacustris strain NIES-144.</title>
        <authorList>
            <person name="Morimoto D."/>
            <person name="Nakagawa S."/>
            <person name="Yoshida T."/>
            <person name="Sawayama S."/>
        </authorList>
    </citation>
    <scope>NUCLEOTIDE SEQUENCE [LARGE SCALE GENOMIC DNA]</scope>
    <source>
        <strain evidence="1 2">NIES-144</strain>
    </source>
</reference>